<dbReference type="CDD" id="cd04820">
    <property type="entry name" value="PA_M28_1_1"/>
    <property type="match status" value="1"/>
</dbReference>
<dbReference type="PATRIC" id="fig|1838286.3.peg.594"/>
<proteinExistence type="predicted"/>
<protein>
    <submittedName>
        <fullName evidence="3">Peptidase family M28</fullName>
    </submittedName>
</protein>
<organism evidence="3 4">
    <name type="scientific">Lacunisphaera limnophila</name>
    <dbReference type="NCBI Taxonomy" id="1838286"/>
    <lineage>
        <taxon>Bacteria</taxon>
        <taxon>Pseudomonadati</taxon>
        <taxon>Verrucomicrobiota</taxon>
        <taxon>Opitutia</taxon>
        <taxon>Opitutales</taxon>
        <taxon>Opitutaceae</taxon>
        <taxon>Lacunisphaera</taxon>
    </lineage>
</organism>
<accession>A0A1D8ARL5</accession>
<keyword evidence="4" id="KW-1185">Reference proteome</keyword>
<evidence type="ECO:0000259" key="2">
    <source>
        <dbReference type="Pfam" id="PF04389"/>
    </source>
</evidence>
<dbReference type="InterPro" id="IPR007484">
    <property type="entry name" value="Peptidase_M28"/>
</dbReference>
<gene>
    <name evidence="3" type="ORF">Verru16b_00586</name>
</gene>
<keyword evidence="1" id="KW-0732">Signal</keyword>
<dbReference type="GO" id="GO:0006508">
    <property type="term" value="P:proteolysis"/>
    <property type="evidence" value="ECO:0007669"/>
    <property type="project" value="InterPro"/>
</dbReference>
<evidence type="ECO:0000256" key="1">
    <source>
        <dbReference type="SAM" id="SignalP"/>
    </source>
</evidence>
<dbReference type="PANTHER" id="PTHR12147:SF26">
    <property type="entry name" value="PEPTIDASE M28 DOMAIN-CONTAINING PROTEIN"/>
    <property type="match status" value="1"/>
</dbReference>
<evidence type="ECO:0000313" key="4">
    <source>
        <dbReference type="Proteomes" id="UP000095228"/>
    </source>
</evidence>
<dbReference type="Pfam" id="PF04389">
    <property type="entry name" value="Peptidase_M28"/>
    <property type="match status" value="1"/>
</dbReference>
<dbReference type="InterPro" id="IPR045175">
    <property type="entry name" value="M28_fam"/>
</dbReference>
<dbReference type="InterPro" id="IPR046450">
    <property type="entry name" value="PA_dom_sf"/>
</dbReference>
<dbReference type="AlphaFoldDB" id="A0A1D8ARL5"/>
<feature type="signal peptide" evidence="1">
    <location>
        <begin position="1"/>
        <end position="25"/>
    </location>
</feature>
<dbReference type="EMBL" id="CP016094">
    <property type="protein sequence ID" value="AOS43541.1"/>
    <property type="molecule type" value="Genomic_DNA"/>
</dbReference>
<dbReference type="RefSeq" id="WP_069960879.1">
    <property type="nucleotide sequence ID" value="NZ_CP016094.1"/>
</dbReference>
<feature type="domain" description="Peptidase M28" evidence="2">
    <location>
        <begin position="297"/>
        <end position="517"/>
    </location>
</feature>
<feature type="chain" id="PRO_5009104985" evidence="1">
    <location>
        <begin position="26"/>
        <end position="544"/>
    </location>
</feature>
<dbReference type="STRING" id="1838286.Verru16b_00586"/>
<dbReference type="SUPFAM" id="SSF53187">
    <property type="entry name" value="Zn-dependent exopeptidases"/>
    <property type="match status" value="1"/>
</dbReference>
<dbReference type="Gene3D" id="3.40.630.10">
    <property type="entry name" value="Zn peptidases"/>
    <property type="match status" value="1"/>
</dbReference>
<dbReference type="PANTHER" id="PTHR12147">
    <property type="entry name" value="METALLOPEPTIDASE M28 FAMILY MEMBER"/>
    <property type="match status" value="1"/>
</dbReference>
<dbReference type="KEGG" id="obg:Verru16b_00586"/>
<dbReference type="Proteomes" id="UP000095228">
    <property type="component" value="Chromosome"/>
</dbReference>
<dbReference type="SUPFAM" id="SSF52025">
    <property type="entry name" value="PA domain"/>
    <property type="match status" value="1"/>
</dbReference>
<reference evidence="3 4" key="1">
    <citation type="submission" date="2016-06" db="EMBL/GenBank/DDBJ databases">
        <title>Three novel species with peptidoglycan cell walls form the new genus Lacunisphaera gen. nov. in the family Opitutaceae of the verrucomicrobial subdivision 4.</title>
        <authorList>
            <person name="Rast P."/>
            <person name="Gloeckner I."/>
            <person name="Jogler M."/>
            <person name="Boedeker C."/>
            <person name="Jeske O."/>
            <person name="Wiegand S."/>
            <person name="Reinhardt R."/>
            <person name="Schumann P."/>
            <person name="Rohde M."/>
            <person name="Spring S."/>
            <person name="Gloeckner F.O."/>
            <person name="Jogler C."/>
        </authorList>
    </citation>
    <scope>NUCLEOTIDE SEQUENCE [LARGE SCALE GENOMIC DNA]</scope>
    <source>
        <strain evidence="3 4">IG16b</strain>
    </source>
</reference>
<sequence>MPISSISPRGLVFTFTLLAAALAPAADLATTTQRVQAHTTFLADDLLEGRGTGTRGYDLAARYVASQFARLGLEPGADGGQYLQPMKFREATHQIEAGRLVVRHNGAEDALTPINDMVVTAGFSRTADTITAPAVFVGYGVHAPELGYDDYAGVDLTGKIAVVLSGAPKQFPSTQRAHHSSSSQKRELAEQHGAIGMVAIMTPADEARYPWAVVTAQSRFPSMRLLDAAGNPVNDFPALRVSGTTSRAAAARLFVGSGRTTEEVFARAEADEAQNFPLNVELTLAGANTQREVVSANVLGWLPGTDPALADQPLVVTGHLDHLGIGTAINGDSIYNGAIDNAVGIALILAAAEEIAAGPRPARPVLFAALTGEEKGLLGAFHLAANPPARVRRFAANLNVDMPLFPVPVRSLIAWGAEHTTLGALAATRATQAGFTVTPDPMPAETIFVRSDQYAFVKIGVPALYLSSGQQAVDPAVDLAGLWRKHLQERYHKPSDDLNQPIDWPSAGAFGLLVADLMRDIANAPQAPAWLPGDFFGGLYGTKK</sequence>
<name>A0A1D8ARL5_9BACT</name>
<dbReference type="GO" id="GO:0008235">
    <property type="term" value="F:metalloexopeptidase activity"/>
    <property type="evidence" value="ECO:0007669"/>
    <property type="project" value="InterPro"/>
</dbReference>
<evidence type="ECO:0000313" key="3">
    <source>
        <dbReference type="EMBL" id="AOS43541.1"/>
    </source>
</evidence>
<dbReference type="Gene3D" id="3.50.30.30">
    <property type="match status" value="1"/>
</dbReference>